<dbReference type="InterPro" id="IPR050117">
    <property type="entry name" value="MAPK"/>
</dbReference>
<evidence type="ECO:0000256" key="7">
    <source>
        <dbReference type="RuleBase" id="RU000304"/>
    </source>
</evidence>
<keyword evidence="5 6" id="KW-0067">ATP-binding</keyword>
<dbReference type="PANTHER" id="PTHR24055">
    <property type="entry name" value="MITOGEN-ACTIVATED PROTEIN KINASE"/>
    <property type="match status" value="1"/>
</dbReference>
<evidence type="ECO:0000256" key="5">
    <source>
        <dbReference type="ARBA" id="ARBA00022840"/>
    </source>
</evidence>
<evidence type="ECO:0000259" key="8">
    <source>
        <dbReference type="PROSITE" id="PS50011"/>
    </source>
</evidence>
<organism evidence="9 10">
    <name type="scientific">Adineta steineri</name>
    <dbReference type="NCBI Taxonomy" id="433720"/>
    <lineage>
        <taxon>Eukaryota</taxon>
        <taxon>Metazoa</taxon>
        <taxon>Spiralia</taxon>
        <taxon>Gnathifera</taxon>
        <taxon>Rotifera</taxon>
        <taxon>Eurotatoria</taxon>
        <taxon>Bdelloidea</taxon>
        <taxon>Adinetida</taxon>
        <taxon>Adinetidae</taxon>
        <taxon>Adineta</taxon>
    </lineage>
</organism>
<dbReference type="GO" id="GO:0005524">
    <property type="term" value="F:ATP binding"/>
    <property type="evidence" value="ECO:0007669"/>
    <property type="project" value="UniProtKB-UniRule"/>
</dbReference>
<dbReference type="InterPro" id="IPR011009">
    <property type="entry name" value="Kinase-like_dom_sf"/>
</dbReference>
<dbReference type="InterPro" id="IPR017441">
    <property type="entry name" value="Protein_kinase_ATP_BS"/>
</dbReference>
<dbReference type="EMBL" id="CAJOAZ010000007">
    <property type="protein sequence ID" value="CAF3483965.1"/>
    <property type="molecule type" value="Genomic_DNA"/>
</dbReference>
<evidence type="ECO:0000256" key="1">
    <source>
        <dbReference type="ARBA" id="ARBA00022527"/>
    </source>
</evidence>
<keyword evidence="3 6" id="KW-0547">Nucleotide-binding</keyword>
<evidence type="ECO:0000256" key="4">
    <source>
        <dbReference type="ARBA" id="ARBA00022777"/>
    </source>
</evidence>
<gene>
    <name evidence="9" type="ORF">OXD698_LOCUS302</name>
</gene>
<proteinExistence type="inferred from homology"/>
<evidence type="ECO:0000313" key="10">
    <source>
        <dbReference type="Proteomes" id="UP000663844"/>
    </source>
</evidence>
<protein>
    <recommendedName>
        <fullName evidence="8">Protein kinase domain-containing protein</fullName>
    </recommendedName>
</protein>
<dbReference type="PROSITE" id="PS50011">
    <property type="entry name" value="PROTEIN_KINASE_DOM"/>
    <property type="match status" value="1"/>
</dbReference>
<feature type="binding site" evidence="6">
    <location>
        <position position="108"/>
    </location>
    <ligand>
        <name>ATP</name>
        <dbReference type="ChEBI" id="CHEBI:30616"/>
    </ligand>
</feature>
<dbReference type="SMART" id="SM00220">
    <property type="entry name" value="S_TKc"/>
    <property type="match status" value="1"/>
</dbReference>
<keyword evidence="1 7" id="KW-0723">Serine/threonine-protein kinase</keyword>
<feature type="domain" description="Protein kinase" evidence="8">
    <location>
        <begin position="79"/>
        <end position="396"/>
    </location>
</feature>
<evidence type="ECO:0000256" key="2">
    <source>
        <dbReference type="ARBA" id="ARBA00022679"/>
    </source>
</evidence>
<dbReference type="Gene3D" id="3.30.200.20">
    <property type="entry name" value="Phosphorylase Kinase, domain 1"/>
    <property type="match status" value="1"/>
</dbReference>
<dbReference type="PROSITE" id="PS00107">
    <property type="entry name" value="PROTEIN_KINASE_ATP"/>
    <property type="match status" value="1"/>
</dbReference>
<name>A0A818G4D7_9BILA</name>
<sequence>MSETKTLQMSHRQLRKELSKKVGLIDCETPSLPETVNEGKIQQIHGKTAVKNIYEDRPTNRKVSTQKKENYIFHVPTDYEIKKILGYGAHGVVAAATTKSTHKEIAIKQIKLEEEPSHDDEEKLHLWKSAYRELSLLRQLSKDGGHPNVIMLKDAFFVSMSNKHELMLLTNLMQTSLDTLMASRSLTNEEKQQYTYQILSGLHYLHSNDIIHRDLKSANVLVNEDNLCIADLGQARVAQASRDDISLSICDDTRRTTPMTFQGVGTFVYRAPELLFSCPHYTSSVDQWSTGCIFGEMFLKPNKTLFTAGEQGDHLFAIIREIFQLIGTPTSPDDIEWMPIEWSKFIRSRCSKEPVQPGWNTLSIADGVALDLLKKLLEFNPSGRITSGQALKHNYFSNTNLKNLPVVDSFSSSLLDSTVDLDKFTSTQKIKEAIDKVIKRMRDKD</sequence>
<dbReference type="PROSITE" id="PS00108">
    <property type="entry name" value="PROTEIN_KINASE_ST"/>
    <property type="match status" value="1"/>
</dbReference>
<dbReference type="Gene3D" id="1.10.510.10">
    <property type="entry name" value="Transferase(Phosphotransferase) domain 1"/>
    <property type="match status" value="1"/>
</dbReference>
<comment type="caution">
    <text evidence="9">The sequence shown here is derived from an EMBL/GenBank/DDBJ whole genome shotgun (WGS) entry which is preliminary data.</text>
</comment>
<dbReference type="Proteomes" id="UP000663844">
    <property type="component" value="Unassembled WGS sequence"/>
</dbReference>
<dbReference type="AlphaFoldDB" id="A0A818G4D7"/>
<dbReference type="Pfam" id="PF00069">
    <property type="entry name" value="Pkinase"/>
    <property type="match status" value="1"/>
</dbReference>
<keyword evidence="4" id="KW-0418">Kinase</keyword>
<dbReference type="SUPFAM" id="SSF56112">
    <property type="entry name" value="Protein kinase-like (PK-like)"/>
    <property type="match status" value="1"/>
</dbReference>
<dbReference type="InterPro" id="IPR000719">
    <property type="entry name" value="Prot_kinase_dom"/>
</dbReference>
<evidence type="ECO:0000256" key="3">
    <source>
        <dbReference type="ARBA" id="ARBA00022741"/>
    </source>
</evidence>
<keyword evidence="2" id="KW-0808">Transferase</keyword>
<evidence type="ECO:0000256" key="6">
    <source>
        <dbReference type="PROSITE-ProRule" id="PRU10141"/>
    </source>
</evidence>
<accession>A0A818G4D7</accession>
<dbReference type="GO" id="GO:0004674">
    <property type="term" value="F:protein serine/threonine kinase activity"/>
    <property type="evidence" value="ECO:0007669"/>
    <property type="project" value="UniProtKB-KW"/>
</dbReference>
<reference evidence="9" key="1">
    <citation type="submission" date="2021-02" db="EMBL/GenBank/DDBJ databases">
        <authorList>
            <person name="Nowell W R."/>
        </authorList>
    </citation>
    <scope>NUCLEOTIDE SEQUENCE</scope>
</reference>
<evidence type="ECO:0000313" key="9">
    <source>
        <dbReference type="EMBL" id="CAF3483965.1"/>
    </source>
</evidence>
<comment type="similarity">
    <text evidence="7">Belongs to the protein kinase superfamily.</text>
</comment>
<dbReference type="FunFam" id="1.10.510.10:FF:000624">
    <property type="entry name" value="Mitogen-activated protein kinase"/>
    <property type="match status" value="1"/>
</dbReference>
<dbReference type="InterPro" id="IPR008271">
    <property type="entry name" value="Ser/Thr_kinase_AS"/>
</dbReference>